<accession>A0A2P2QWW9</accession>
<evidence type="ECO:0000256" key="1">
    <source>
        <dbReference type="SAM" id="MobiDB-lite"/>
    </source>
</evidence>
<name>A0A2P2QWW9_RHIMU</name>
<dbReference type="EMBL" id="GGEC01090900">
    <property type="protein sequence ID" value="MBX71384.1"/>
    <property type="molecule type" value="Transcribed_RNA"/>
</dbReference>
<feature type="compositionally biased region" description="Basic and acidic residues" evidence="1">
    <location>
        <begin position="14"/>
        <end position="25"/>
    </location>
</feature>
<sequence>MESSYPAAKITSRSNRERKYDHLHDGTSSFKH</sequence>
<feature type="region of interest" description="Disordered" evidence="1">
    <location>
        <begin position="1"/>
        <end position="32"/>
    </location>
</feature>
<proteinExistence type="predicted"/>
<reference evidence="2" key="1">
    <citation type="submission" date="2018-02" db="EMBL/GenBank/DDBJ databases">
        <title>Rhizophora mucronata_Transcriptome.</title>
        <authorList>
            <person name="Meera S.P."/>
            <person name="Sreeshan A."/>
            <person name="Augustine A."/>
        </authorList>
    </citation>
    <scope>NUCLEOTIDE SEQUENCE</scope>
    <source>
        <tissue evidence="2">Leaf</tissue>
    </source>
</reference>
<dbReference type="AlphaFoldDB" id="A0A2P2QWW9"/>
<evidence type="ECO:0000313" key="2">
    <source>
        <dbReference type="EMBL" id="MBX71384.1"/>
    </source>
</evidence>
<protein>
    <submittedName>
        <fullName evidence="2">Uncharacterized protein</fullName>
    </submittedName>
</protein>
<organism evidence="2">
    <name type="scientific">Rhizophora mucronata</name>
    <name type="common">Asiatic mangrove</name>
    <dbReference type="NCBI Taxonomy" id="61149"/>
    <lineage>
        <taxon>Eukaryota</taxon>
        <taxon>Viridiplantae</taxon>
        <taxon>Streptophyta</taxon>
        <taxon>Embryophyta</taxon>
        <taxon>Tracheophyta</taxon>
        <taxon>Spermatophyta</taxon>
        <taxon>Magnoliopsida</taxon>
        <taxon>eudicotyledons</taxon>
        <taxon>Gunneridae</taxon>
        <taxon>Pentapetalae</taxon>
        <taxon>rosids</taxon>
        <taxon>fabids</taxon>
        <taxon>Malpighiales</taxon>
        <taxon>Rhizophoraceae</taxon>
        <taxon>Rhizophora</taxon>
    </lineage>
</organism>